<comment type="subcellular location">
    <subcellularLocation>
        <location evidence="2">Bacterial flagellum basal body</location>
    </subcellularLocation>
</comment>
<evidence type="ECO:0000256" key="3">
    <source>
        <dbReference type="ARBA" id="ARBA00022729"/>
    </source>
</evidence>
<evidence type="ECO:0000256" key="1">
    <source>
        <dbReference type="ARBA" id="ARBA00002591"/>
    </source>
</evidence>
<dbReference type="EMBL" id="BARW01036157">
    <property type="protein sequence ID" value="GAJ24768.1"/>
    <property type="molecule type" value="Genomic_DNA"/>
</dbReference>
<dbReference type="GO" id="GO:0009428">
    <property type="term" value="C:bacterial-type flagellum basal body, distal rod, P ring"/>
    <property type="evidence" value="ECO:0007669"/>
    <property type="project" value="InterPro"/>
</dbReference>
<dbReference type="PANTHER" id="PTHR30381">
    <property type="entry name" value="FLAGELLAR P-RING PERIPLASMIC PROTEIN FLGI"/>
    <property type="match status" value="1"/>
</dbReference>
<dbReference type="GO" id="GO:0005198">
    <property type="term" value="F:structural molecule activity"/>
    <property type="evidence" value="ECO:0007669"/>
    <property type="project" value="InterPro"/>
</dbReference>
<dbReference type="GO" id="GO:0071973">
    <property type="term" value="P:bacterial-type flagellum-dependent cell motility"/>
    <property type="evidence" value="ECO:0007669"/>
    <property type="project" value="InterPro"/>
</dbReference>
<proteinExistence type="predicted"/>
<sequence>MRKAIAIILSLIMLLLISAHAIAETEIRIKEMVSFEKWQEVELFGYGLIVGLNGTGDKGGATFTVQSVSNMLQNMGIAVDPDNLRIKNVAAVMVTAILCPFTREGSHIDVIVSSLGDSTSLEGGTLLPTPLQEMGGTLYVLAQGPVSIGGFNVSAGGG</sequence>
<evidence type="ECO:0000313" key="4">
    <source>
        <dbReference type="EMBL" id="GAJ24768.1"/>
    </source>
</evidence>
<evidence type="ECO:0000256" key="2">
    <source>
        <dbReference type="ARBA" id="ARBA00004117"/>
    </source>
</evidence>
<dbReference type="PRINTS" id="PR01010">
    <property type="entry name" value="FLGPRINGFLGI"/>
</dbReference>
<protein>
    <recommendedName>
        <fullName evidence="5">Flagellar P-ring protein</fullName>
    </recommendedName>
</protein>
<organism evidence="4">
    <name type="scientific">marine sediment metagenome</name>
    <dbReference type="NCBI Taxonomy" id="412755"/>
    <lineage>
        <taxon>unclassified sequences</taxon>
        <taxon>metagenomes</taxon>
        <taxon>ecological metagenomes</taxon>
    </lineage>
</organism>
<dbReference type="Pfam" id="PF02119">
    <property type="entry name" value="FlgI"/>
    <property type="match status" value="1"/>
</dbReference>
<dbReference type="AlphaFoldDB" id="X1V4Q0"/>
<evidence type="ECO:0008006" key="5">
    <source>
        <dbReference type="Google" id="ProtNLM"/>
    </source>
</evidence>
<dbReference type="PANTHER" id="PTHR30381:SF0">
    <property type="entry name" value="FLAGELLAR P-RING PROTEIN"/>
    <property type="match status" value="1"/>
</dbReference>
<accession>X1V4Q0</accession>
<comment type="function">
    <text evidence="1">Assembles around the rod to form the L-ring and probably protects the motor/basal body from shearing forces during rotation.</text>
</comment>
<keyword evidence="3" id="KW-0732">Signal</keyword>
<gene>
    <name evidence="4" type="ORF">S12H4_56204</name>
</gene>
<dbReference type="GO" id="GO:0030288">
    <property type="term" value="C:outer membrane-bounded periplasmic space"/>
    <property type="evidence" value="ECO:0007669"/>
    <property type="project" value="InterPro"/>
</dbReference>
<dbReference type="InterPro" id="IPR001782">
    <property type="entry name" value="Flag_FlgI"/>
</dbReference>
<feature type="non-terminal residue" evidence="4">
    <location>
        <position position="158"/>
    </location>
</feature>
<name>X1V4Q0_9ZZZZ</name>
<comment type="caution">
    <text evidence="4">The sequence shown here is derived from an EMBL/GenBank/DDBJ whole genome shotgun (WGS) entry which is preliminary data.</text>
</comment>
<reference evidence="4" key="1">
    <citation type="journal article" date="2014" name="Front. Microbiol.">
        <title>High frequency of phylogenetically diverse reductive dehalogenase-homologous genes in deep subseafloor sedimentary metagenomes.</title>
        <authorList>
            <person name="Kawai M."/>
            <person name="Futagami T."/>
            <person name="Toyoda A."/>
            <person name="Takaki Y."/>
            <person name="Nishi S."/>
            <person name="Hori S."/>
            <person name="Arai W."/>
            <person name="Tsubouchi T."/>
            <person name="Morono Y."/>
            <person name="Uchiyama I."/>
            <person name="Ito T."/>
            <person name="Fujiyama A."/>
            <person name="Inagaki F."/>
            <person name="Takami H."/>
        </authorList>
    </citation>
    <scope>NUCLEOTIDE SEQUENCE</scope>
    <source>
        <strain evidence="4">Expedition CK06-06</strain>
    </source>
</reference>